<gene>
    <name evidence="3" type="ORF">GCM10010170_063700</name>
</gene>
<dbReference type="Proteomes" id="UP001501444">
    <property type="component" value="Unassembled WGS sequence"/>
</dbReference>
<dbReference type="EMBL" id="BAAARV010000062">
    <property type="protein sequence ID" value="GAA2365301.1"/>
    <property type="molecule type" value="Genomic_DNA"/>
</dbReference>
<keyword evidence="2" id="KW-1133">Transmembrane helix</keyword>
<keyword evidence="2" id="KW-0472">Membrane</keyword>
<comment type="caution">
    <text evidence="3">The sequence shown here is derived from an EMBL/GenBank/DDBJ whole genome shotgun (WGS) entry which is preliminary data.</text>
</comment>
<reference evidence="4" key="1">
    <citation type="journal article" date="2019" name="Int. J. Syst. Evol. Microbiol.">
        <title>The Global Catalogue of Microorganisms (GCM) 10K type strain sequencing project: providing services to taxonomists for standard genome sequencing and annotation.</title>
        <authorList>
            <consortium name="The Broad Institute Genomics Platform"/>
            <consortium name="The Broad Institute Genome Sequencing Center for Infectious Disease"/>
            <person name="Wu L."/>
            <person name="Ma J."/>
        </authorList>
    </citation>
    <scope>NUCLEOTIDE SEQUENCE [LARGE SCALE GENOMIC DNA]</scope>
    <source>
        <strain evidence="4">JCM 3272</strain>
    </source>
</reference>
<sequence>MLVAQDPEGPGETTEPVAYQGPRTTVTGAGLHIPQQRGPEMYTPAAYPSPASPPPSYYPPQYPAGYWPGQPPLPPRPRRRGLVATGVVGAAVLVLALLIGIAFAGSGGRKPVAGDAHPLAARSTAAGAAATATGSPKAETGVSGPILNALGKQSKALLAGDRDGYLAGLGGGLQDGFARRFGSLRAMGVQTWTPSLVDRPSQNADGTWSTLVRWDYCFGQGCTQTFPQVVQTSWTVSGNTATVAKYEQTSEPWDASVLQTSVGRHVIVAGTAASASKLQRVVAKADAAADVADRFAKWDPPPKWYIVYIAGEGEWKSWWDNGDIGANYDGYSTGPRGIVMQAADAGQDFLQILLTHEFGHVVTVGEDYGTAKTWWMTEGIADYIANGDGRTMQGRLPSVRWFVKHGWDGTITLGPPPESAGGEEISGRYGVALIAINCLAKKFTEPKMLDFFGEVVRKQASLEDASAKVFGTEWAGVASSCAGQVRNA</sequence>
<name>A0ABP5U0P7_9ACTN</name>
<protein>
    <recommendedName>
        <fullName evidence="5">Peptidase MA superfamily protein</fullName>
    </recommendedName>
</protein>
<feature type="transmembrane region" description="Helical" evidence="2">
    <location>
        <begin position="82"/>
        <end position="104"/>
    </location>
</feature>
<feature type="region of interest" description="Disordered" evidence="1">
    <location>
        <begin position="1"/>
        <end position="55"/>
    </location>
</feature>
<evidence type="ECO:0000256" key="2">
    <source>
        <dbReference type="SAM" id="Phobius"/>
    </source>
</evidence>
<evidence type="ECO:0000313" key="3">
    <source>
        <dbReference type="EMBL" id="GAA2365301.1"/>
    </source>
</evidence>
<accession>A0ABP5U0P7</accession>
<proteinExistence type="predicted"/>
<keyword evidence="4" id="KW-1185">Reference proteome</keyword>
<organism evidence="3 4">
    <name type="scientific">Dactylosporangium salmoneum</name>
    <dbReference type="NCBI Taxonomy" id="53361"/>
    <lineage>
        <taxon>Bacteria</taxon>
        <taxon>Bacillati</taxon>
        <taxon>Actinomycetota</taxon>
        <taxon>Actinomycetes</taxon>
        <taxon>Micromonosporales</taxon>
        <taxon>Micromonosporaceae</taxon>
        <taxon>Dactylosporangium</taxon>
    </lineage>
</organism>
<evidence type="ECO:0000256" key="1">
    <source>
        <dbReference type="SAM" id="MobiDB-lite"/>
    </source>
</evidence>
<evidence type="ECO:0000313" key="4">
    <source>
        <dbReference type="Proteomes" id="UP001501444"/>
    </source>
</evidence>
<keyword evidence="2" id="KW-0812">Transmembrane</keyword>
<evidence type="ECO:0008006" key="5">
    <source>
        <dbReference type="Google" id="ProtNLM"/>
    </source>
</evidence>